<proteinExistence type="predicted"/>
<gene>
    <name evidence="1" type="ORF">ABB30_09130</name>
</gene>
<sequence>MALLAACSSGPEATVKGFYKALDAGKTDTAKGYLSAQITEMLGNGKLDMALAEGAKNMADCGGLDKVEVTLSGEGEVRRGSAAISFKGDCPAKNDDVMLVQENDAWKIGIGK</sequence>
<comment type="caution">
    <text evidence="1">The sequence shown here is derived from an EMBL/GenBank/DDBJ whole genome shotgun (WGS) entry which is preliminary data.</text>
</comment>
<name>A0A0R0DFT9_9GAMM</name>
<dbReference type="Gene3D" id="3.10.450.50">
    <property type="match status" value="1"/>
</dbReference>
<reference evidence="1 2" key="1">
    <citation type="submission" date="2015-05" db="EMBL/GenBank/DDBJ databases">
        <title>Genome sequencing and analysis of members of genus Stenotrophomonas.</title>
        <authorList>
            <person name="Patil P.P."/>
            <person name="Midha S."/>
            <person name="Patil P.B."/>
        </authorList>
    </citation>
    <scope>NUCLEOTIDE SEQUENCE [LARGE SCALE GENOMIC DNA]</scope>
    <source>
        <strain evidence="1 2">DSM 24757</strain>
    </source>
</reference>
<keyword evidence="2" id="KW-1185">Reference proteome</keyword>
<organism evidence="1 2">
    <name type="scientific">Stenotrophomonas ginsengisoli</name>
    <dbReference type="NCBI Taxonomy" id="336566"/>
    <lineage>
        <taxon>Bacteria</taxon>
        <taxon>Pseudomonadati</taxon>
        <taxon>Pseudomonadota</taxon>
        <taxon>Gammaproteobacteria</taxon>
        <taxon>Lysobacterales</taxon>
        <taxon>Lysobacteraceae</taxon>
        <taxon>Stenotrophomonas</taxon>
    </lineage>
</organism>
<dbReference type="Proteomes" id="UP000050956">
    <property type="component" value="Unassembled WGS sequence"/>
</dbReference>
<evidence type="ECO:0000313" key="1">
    <source>
        <dbReference type="EMBL" id="KRG76910.1"/>
    </source>
</evidence>
<protein>
    <submittedName>
        <fullName evidence="1">Uncharacterized protein</fullName>
    </submittedName>
</protein>
<dbReference type="PATRIC" id="fig|336566.3.peg.1239"/>
<evidence type="ECO:0000313" key="2">
    <source>
        <dbReference type="Proteomes" id="UP000050956"/>
    </source>
</evidence>
<dbReference type="AlphaFoldDB" id="A0A0R0DFT9"/>
<accession>A0A0R0DFT9</accession>
<dbReference type="EMBL" id="LDJM01000021">
    <property type="protein sequence ID" value="KRG76910.1"/>
    <property type="molecule type" value="Genomic_DNA"/>
</dbReference>